<dbReference type="InterPro" id="IPR021953">
    <property type="entry name" value="DUF3570"/>
</dbReference>
<feature type="chain" id="PRO_5002191170" description="DUF3570 domain-containing protein" evidence="2">
    <location>
        <begin position="28"/>
        <end position="470"/>
    </location>
</feature>
<protein>
    <recommendedName>
        <fullName evidence="5">DUF3570 domain-containing protein</fullName>
    </recommendedName>
</protein>
<gene>
    <name evidence="3" type="ORF">YC6258_01673</name>
</gene>
<sequence>MQLTQNLRTRLTLATGALLGATGSAHAAQDGDWLVGSGLLVYSEGNNRVTAIEPVLNLKREYDDESSLNIRLVFDTLSGASPNGAAIANVDQTFTSPSANPSARSINQTQTRASGSASSKDDHEDEDDDGASKAYTTQAGDLPLAPHFEDNRYVLSLGWEKPLDSDTKINLGGTYSGESDFQSFSGNIAIAQDLFGKNTTVSAGINYEFDLINPNGGLPDPLSAYASSNKGKDLDTKQVIDGIVGVTQVINRRWITQLNYSISTSSGYQNDPYKILTVADNGNLISDPANTDSYLYVYENRPSDRLKQSIYWQNKFAWFKDDVLDISYRYMTDDWGIRSHTADVSYHFQPGNRFYLQPHYRYYQQTAADFYQPFLNAGDEVAVDASGSHALVDYASSDPRLGAFSADTYGLTLGIPLAGPDQEIAITLEHYQQHDRNDVKNVASGSNLDGMSQFAELSANWIQLSYTFRW</sequence>
<evidence type="ECO:0000256" key="2">
    <source>
        <dbReference type="SAM" id="SignalP"/>
    </source>
</evidence>
<evidence type="ECO:0000313" key="4">
    <source>
        <dbReference type="Proteomes" id="UP000032266"/>
    </source>
</evidence>
<keyword evidence="2" id="KW-0732">Signal</keyword>
<dbReference type="EMBL" id="CP007142">
    <property type="protein sequence ID" value="AJQ93721.1"/>
    <property type="molecule type" value="Genomic_DNA"/>
</dbReference>
<organism evidence="3 4">
    <name type="scientific">Gynuella sunshinyii YC6258</name>
    <dbReference type="NCBI Taxonomy" id="1445510"/>
    <lineage>
        <taxon>Bacteria</taxon>
        <taxon>Pseudomonadati</taxon>
        <taxon>Pseudomonadota</taxon>
        <taxon>Gammaproteobacteria</taxon>
        <taxon>Oceanospirillales</taxon>
        <taxon>Saccharospirillaceae</taxon>
        <taxon>Gynuella</taxon>
    </lineage>
</organism>
<evidence type="ECO:0000313" key="3">
    <source>
        <dbReference type="EMBL" id="AJQ93721.1"/>
    </source>
</evidence>
<evidence type="ECO:0008006" key="5">
    <source>
        <dbReference type="Google" id="ProtNLM"/>
    </source>
</evidence>
<accession>A0A0C5VHJ0</accession>
<proteinExistence type="predicted"/>
<feature type="signal peptide" evidence="2">
    <location>
        <begin position="1"/>
        <end position="27"/>
    </location>
</feature>
<dbReference type="RefSeq" id="WP_052830131.1">
    <property type="nucleotide sequence ID" value="NZ_CP007142.1"/>
</dbReference>
<dbReference type="KEGG" id="gsn:YC6258_01673"/>
<reference evidence="3 4" key="1">
    <citation type="submission" date="2014-01" db="EMBL/GenBank/DDBJ databases">
        <title>Full genme sequencing of cellulolytic bacterium Gynuella sunshinyii YC6258T gen. nov., sp. nov.</title>
        <authorList>
            <person name="Khan H."/>
            <person name="Chung E.J."/>
            <person name="Chung Y.R."/>
        </authorList>
    </citation>
    <scope>NUCLEOTIDE SEQUENCE [LARGE SCALE GENOMIC DNA]</scope>
    <source>
        <strain evidence="3 4">YC6258</strain>
    </source>
</reference>
<feature type="region of interest" description="Disordered" evidence="1">
    <location>
        <begin position="96"/>
        <end position="143"/>
    </location>
</feature>
<dbReference type="OrthoDB" id="5450709at2"/>
<evidence type="ECO:0000256" key="1">
    <source>
        <dbReference type="SAM" id="MobiDB-lite"/>
    </source>
</evidence>
<dbReference type="Proteomes" id="UP000032266">
    <property type="component" value="Chromosome"/>
</dbReference>
<dbReference type="AlphaFoldDB" id="A0A0C5VHJ0"/>
<keyword evidence="4" id="KW-1185">Reference proteome</keyword>
<dbReference type="PATRIC" id="fig|1445510.3.peg.1639"/>
<dbReference type="STRING" id="1445510.YC6258_01673"/>
<dbReference type="Pfam" id="PF12094">
    <property type="entry name" value="DUF3570"/>
    <property type="match status" value="1"/>
</dbReference>
<name>A0A0C5VHJ0_9GAMM</name>
<dbReference type="HOGENOM" id="CLU_656630_0_0_6"/>
<feature type="compositionally biased region" description="Polar residues" evidence="1">
    <location>
        <begin position="96"/>
        <end position="118"/>
    </location>
</feature>